<keyword evidence="2" id="KW-1185">Reference proteome</keyword>
<sequence length="45" mass="5177">MRLAIISLVLPLPYRYLSVMPEPKPWLYSLSTTVQPFSTATLILR</sequence>
<comment type="caution">
    <text evidence="1">The sequence shown here is derived from an EMBL/GenBank/DDBJ whole genome shotgun (WGS) entry which is preliminary data.</text>
</comment>
<protein>
    <submittedName>
        <fullName evidence="1">Uncharacterized protein</fullName>
    </submittedName>
</protein>
<proteinExistence type="predicted"/>
<reference evidence="1 2" key="1">
    <citation type="submission" date="2019-05" db="EMBL/GenBank/DDBJ databases">
        <title>Another draft genome of Portunus trituberculatus and its Hox gene families provides insights of decapod evolution.</title>
        <authorList>
            <person name="Jeong J.-H."/>
            <person name="Song I."/>
            <person name="Kim S."/>
            <person name="Choi T."/>
            <person name="Kim D."/>
            <person name="Ryu S."/>
            <person name="Kim W."/>
        </authorList>
    </citation>
    <scope>NUCLEOTIDE SEQUENCE [LARGE SCALE GENOMIC DNA]</scope>
    <source>
        <tissue evidence="1">Muscle</tissue>
    </source>
</reference>
<dbReference type="AlphaFoldDB" id="A0A5B7HNT4"/>
<dbReference type="EMBL" id="VSRR010038199">
    <property type="protein sequence ID" value="MPC74080.1"/>
    <property type="molecule type" value="Genomic_DNA"/>
</dbReference>
<name>A0A5B7HNT4_PORTR</name>
<evidence type="ECO:0000313" key="2">
    <source>
        <dbReference type="Proteomes" id="UP000324222"/>
    </source>
</evidence>
<organism evidence="1 2">
    <name type="scientific">Portunus trituberculatus</name>
    <name type="common">Swimming crab</name>
    <name type="synonym">Neptunus trituberculatus</name>
    <dbReference type="NCBI Taxonomy" id="210409"/>
    <lineage>
        <taxon>Eukaryota</taxon>
        <taxon>Metazoa</taxon>
        <taxon>Ecdysozoa</taxon>
        <taxon>Arthropoda</taxon>
        <taxon>Crustacea</taxon>
        <taxon>Multicrustacea</taxon>
        <taxon>Malacostraca</taxon>
        <taxon>Eumalacostraca</taxon>
        <taxon>Eucarida</taxon>
        <taxon>Decapoda</taxon>
        <taxon>Pleocyemata</taxon>
        <taxon>Brachyura</taxon>
        <taxon>Eubrachyura</taxon>
        <taxon>Portunoidea</taxon>
        <taxon>Portunidae</taxon>
        <taxon>Portuninae</taxon>
        <taxon>Portunus</taxon>
    </lineage>
</organism>
<dbReference type="Proteomes" id="UP000324222">
    <property type="component" value="Unassembled WGS sequence"/>
</dbReference>
<gene>
    <name evidence="1" type="ORF">E2C01_068425</name>
</gene>
<evidence type="ECO:0000313" key="1">
    <source>
        <dbReference type="EMBL" id="MPC74080.1"/>
    </source>
</evidence>
<accession>A0A5B7HNT4</accession>